<proteinExistence type="predicted"/>
<organism evidence="6 7">
    <name type="scientific">Agitococcus lubricus</name>
    <dbReference type="NCBI Taxonomy" id="1077255"/>
    <lineage>
        <taxon>Bacteria</taxon>
        <taxon>Pseudomonadati</taxon>
        <taxon>Pseudomonadota</taxon>
        <taxon>Gammaproteobacteria</taxon>
        <taxon>Moraxellales</taxon>
        <taxon>Moraxellaceae</taxon>
        <taxon>Agitococcus</taxon>
    </lineage>
</organism>
<evidence type="ECO:0000256" key="1">
    <source>
        <dbReference type="ARBA" id="ARBA00001946"/>
    </source>
</evidence>
<dbReference type="GO" id="GO:0052621">
    <property type="term" value="F:diguanylate cyclase activity"/>
    <property type="evidence" value="ECO:0007669"/>
    <property type="project" value="UniProtKB-EC"/>
</dbReference>
<feature type="domain" description="GGDEF" evidence="5">
    <location>
        <begin position="674"/>
        <end position="808"/>
    </location>
</feature>
<dbReference type="SMART" id="SM00267">
    <property type="entry name" value="GGDEF"/>
    <property type="match status" value="2"/>
</dbReference>
<dbReference type="PROSITE" id="PS50887">
    <property type="entry name" value="GGDEF"/>
    <property type="match status" value="2"/>
</dbReference>
<feature type="transmembrane region" description="Helical" evidence="4">
    <location>
        <begin position="486"/>
        <end position="508"/>
    </location>
</feature>
<evidence type="ECO:0000313" key="7">
    <source>
        <dbReference type="Proteomes" id="UP000244223"/>
    </source>
</evidence>
<dbReference type="InterPro" id="IPR000160">
    <property type="entry name" value="GGDEF_dom"/>
</dbReference>
<keyword evidence="7" id="KW-1185">Reference proteome</keyword>
<feature type="domain" description="GGDEF" evidence="5">
    <location>
        <begin position="248"/>
        <end position="383"/>
    </location>
</feature>
<dbReference type="InterPro" id="IPR029787">
    <property type="entry name" value="Nucleotide_cyclase"/>
</dbReference>
<sequence>MFTLTQSLWRRLTILQDWSNVERACIPAALVGILYLYYMLWMMVGIHIDGAGRTFNDMAILAILPIAGFIVVCSAALTGLGLYLHQRHIDSPAFLYLCALFYALSQVWGGYLVGSLTFVVGIVMTGAPLIGFLLLPRRVMWIATSTAFFTIFGINIATTEGYLSYAPLLYEPSDVNSALLWTHSQLFIATPHIIANIVLCLLVLDQWHRREEHVLHQSLTDALTNIHNRRSILDLLNTEIARSRQLNTPIAVIMLDLDYFKKINDNWGHPIGDLVLVEAAKTLKLGMRQSNEIGRFGGEEFILLLPNTGREGAFQLAERCRLALQALNIYTPQGDKVPVSASFGIATSEGASRVSSESLIRAADAALYQAKADGRNRVVLAAHTAADAPLAADIVTANNEEWHGQLKRLSAVSTHSIPTPEGKPWWQHFEGWRRRIGSIREWSPAAKIALVMGLLIHILWGGLAWLSSSLSDAQTALLLNTALTPYIVTALKIVLVIAHVLLITALLLRRCQPNAYWFQHLSLQFFSLSLLALGYVLGILYLPTGVIFTSAPLLGLILFPRQLVLGIWLSALAIILVLAYACALNILPYAPLLAGTAGKYQIYSEFWVYSNYLFYLPSLLIVLVTTDQILGRWREREEQIRTINLTDALTRIPNRRSIIERLEKELHLGTRLHTPLAIALLDLDYFKKINDTWGHATGDRVLQEAARVLKENLRTEDAIGRFGGEEFMIIMPNTQASDMHMRLERCRHGLASVDMLNDNGQLFHISASFGCCVHLANRTETVDVLIKKADDALYRAKTEGRNRVIENT</sequence>
<feature type="transmembrane region" description="Helical" evidence="4">
    <location>
        <begin position="566"/>
        <end position="586"/>
    </location>
</feature>
<keyword evidence="4" id="KW-0472">Membrane</keyword>
<comment type="catalytic activity">
    <reaction evidence="3">
        <text>2 GTP = 3',3'-c-di-GMP + 2 diphosphate</text>
        <dbReference type="Rhea" id="RHEA:24898"/>
        <dbReference type="ChEBI" id="CHEBI:33019"/>
        <dbReference type="ChEBI" id="CHEBI:37565"/>
        <dbReference type="ChEBI" id="CHEBI:58805"/>
        <dbReference type="EC" id="2.7.7.65"/>
    </reaction>
</comment>
<comment type="cofactor">
    <cofactor evidence="1">
        <name>Mg(2+)</name>
        <dbReference type="ChEBI" id="CHEBI:18420"/>
    </cofactor>
</comment>
<dbReference type="SUPFAM" id="SSF55073">
    <property type="entry name" value="Nucleotide cyclase"/>
    <property type="match status" value="2"/>
</dbReference>
<dbReference type="CDD" id="cd01949">
    <property type="entry name" value="GGDEF"/>
    <property type="match status" value="2"/>
</dbReference>
<keyword evidence="4" id="KW-0812">Transmembrane</keyword>
<dbReference type="EC" id="2.7.7.65" evidence="2"/>
<evidence type="ECO:0000313" key="6">
    <source>
        <dbReference type="EMBL" id="PTQ89340.1"/>
    </source>
</evidence>
<dbReference type="FunFam" id="3.30.70.270:FF:000001">
    <property type="entry name" value="Diguanylate cyclase domain protein"/>
    <property type="match status" value="2"/>
</dbReference>
<name>A0A2T5IZA2_9GAMM</name>
<dbReference type="EMBL" id="QAON01000007">
    <property type="protein sequence ID" value="PTQ89340.1"/>
    <property type="molecule type" value="Genomic_DNA"/>
</dbReference>
<dbReference type="OrthoDB" id="9759607at2"/>
<comment type="caution">
    <text evidence="6">The sequence shown here is derived from an EMBL/GenBank/DDBJ whole genome shotgun (WGS) entry which is preliminary data.</text>
</comment>
<evidence type="ECO:0000259" key="5">
    <source>
        <dbReference type="PROSITE" id="PS50887"/>
    </source>
</evidence>
<dbReference type="InterPro" id="IPR043128">
    <property type="entry name" value="Rev_trsase/Diguanyl_cyclase"/>
</dbReference>
<dbReference type="Pfam" id="PF00990">
    <property type="entry name" value="GGDEF"/>
    <property type="match status" value="2"/>
</dbReference>
<feature type="transmembrane region" description="Helical" evidence="4">
    <location>
        <begin position="606"/>
        <end position="626"/>
    </location>
</feature>
<feature type="transmembrane region" description="Helical" evidence="4">
    <location>
        <begin position="147"/>
        <end position="165"/>
    </location>
</feature>
<feature type="transmembrane region" description="Helical" evidence="4">
    <location>
        <begin position="185"/>
        <end position="204"/>
    </location>
</feature>
<feature type="transmembrane region" description="Helical" evidence="4">
    <location>
        <begin position="539"/>
        <end position="559"/>
    </location>
</feature>
<dbReference type="PANTHER" id="PTHR45138">
    <property type="entry name" value="REGULATORY COMPONENTS OF SENSORY TRANSDUCTION SYSTEM"/>
    <property type="match status" value="1"/>
</dbReference>
<feature type="transmembrane region" description="Helical" evidence="4">
    <location>
        <begin position="117"/>
        <end position="135"/>
    </location>
</feature>
<evidence type="ECO:0000256" key="4">
    <source>
        <dbReference type="SAM" id="Phobius"/>
    </source>
</evidence>
<dbReference type="NCBIfam" id="TIGR00254">
    <property type="entry name" value="GGDEF"/>
    <property type="match status" value="2"/>
</dbReference>
<dbReference type="Gene3D" id="3.30.70.270">
    <property type="match status" value="2"/>
</dbReference>
<dbReference type="RefSeq" id="WP_107865668.1">
    <property type="nucleotide sequence ID" value="NZ_QAON01000007.1"/>
</dbReference>
<feature type="transmembrane region" description="Helical" evidence="4">
    <location>
        <begin position="93"/>
        <end position="111"/>
    </location>
</feature>
<feature type="transmembrane region" description="Helical" evidence="4">
    <location>
        <begin position="21"/>
        <end position="40"/>
    </location>
</feature>
<keyword evidence="4" id="KW-1133">Transmembrane helix</keyword>
<dbReference type="Proteomes" id="UP000244223">
    <property type="component" value="Unassembled WGS sequence"/>
</dbReference>
<gene>
    <name evidence="6" type="ORF">C8N29_10773</name>
</gene>
<accession>A0A2T5IZA2</accession>
<feature type="transmembrane region" description="Helical" evidence="4">
    <location>
        <begin position="60"/>
        <end position="84"/>
    </location>
</feature>
<reference evidence="6 7" key="1">
    <citation type="submission" date="2018-04" db="EMBL/GenBank/DDBJ databases">
        <title>Genomic Encyclopedia of Archaeal and Bacterial Type Strains, Phase II (KMG-II): from individual species to whole genera.</title>
        <authorList>
            <person name="Goeker M."/>
        </authorList>
    </citation>
    <scope>NUCLEOTIDE SEQUENCE [LARGE SCALE GENOMIC DNA]</scope>
    <source>
        <strain evidence="6 7">DSM 5822</strain>
    </source>
</reference>
<evidence type="ECO:0000256" key="3">
    <source>
        <dbReference type="ARBA" id="ARBA00034247"/>
    </source>
</evidence>
<feature type="transmembrane region" description="Helical" evidence="4">
    <location>
        <begin position="444"/>
        <end position="466"/>
    </location>
</feature>
<protein>
    <recommendedName>
        <fullName evidence="2">diguanylate cyclase</fullName>
        <ecNumber evidence="2">2.7.7.65</ecNumber>
    </recommendedName>
</protein>
<dbReference type="InterPro" id="IPR050469">
    <property type="entry name" value="Diguanylate_Cyclase"/>
</dbReference>
<dbReference type="AlphaFoldDB" id="A0A2T5IZA2"/>
<evidence type="ECO:0000256" key="2">
    <source>
        <dbReference type="ARBA" id="ARBA00012528"/>
    </source>
</evidence>
<dbReference type="PANTHER" id="PTHR45138:SF9">
    <property type="entry name" value="DIGUANYLATE CYCLASE DGCM-RELATED"/>
    <property type="match status" value="1"/>
</dbReference>